<dbReference type="AlphaFoldDB" id="A0A9N7R6I6"/>
<comment type="caution">
    <text evidence="11">The sequence shown here is derived from an EMBL/GenBank/DDBJ whole genome shotgun (WGS) entry which is preliminary data.</text>
</comment>
<keyword evidence="6" id="KW-0804">Transcription</keyword>
<accession>A0A9N7R6I6</accession>
<evidence type="ECO:0000256" key="5">
    <source>
        <dbReference type="ARBA" id="ARBA00023159"/>
    </source>
</evidence>
<keyword evidence="3" id="KW-0805">Transcription regulation</keyword>
<evidence type="ECO:0000256" key="6">
    <source>
        <dbReference type="ARBA" id="ARBA00023163"/>
    </source>
</evidence>
<evidence type="ECO:0000313" key="12">
    <source>
        <dbReference type="Proteomes" id="UP001153555"/>
    </source>
</evidence>
<keyword evidence="12" id="KW-1185">Reference proteome</keyword>
<dbReference type="Gene3D" id="1.10.10.60">
    <property type="entry name" value="Homeodomain-like"/>
    <property type="match status" value="2"/>
</dbReference>
<evidence type="ECO:0000256" key="3">
    <source>
        <dbReference type="ARBA" id="ARBA00023015"/>
    </source>
</evidence>
<feature type="domain" description="Myb-like" evidence="9">
    <location>
        <begin position="5"/>
        <end position="57"/>
    </location>
</feature>
<dbReference type="InterPro" id="IPR017930">
    <property type="entry name" value="Myb_dom"/>
</dbReference>
<dbReference type="GO" id="GO:0005634">
    <property type="term" value="C:nucleus"/>
    <property type="evidence" value="ECO:0007669"/>
    <property type="project" value="UniProtKB-SubCell"/>
</dbReference>
<feature type="region of interest" description="Disordered" evidence="8">
    <location>
        <begin position="109"/>
        <end position="146"/>
    </location>
</feature>
<evidence type="ECO:0000256" key="4">
    <source>
        <dbReference type="ARBA" id="ARBA00023125"/>
    </source>
</evidence>
<dbReference type="SMART" id="SM00717">
    <property type="entry name" value="SANT"/>
    <property type="match status" value="2"/>
</dbReference>
<evidence type="ECO:0000259" key="10">
    <source>
        <dbReference type="PROSITE" id="PS51294"/>
    </source>
</evidence>
<dbReference type="EMBL" id="CACSLK010015718">
    <property type="protein sequence ID" value="CAA0817252.1"/>
    <property type="molecule type" value="Genomic_DNA"/>
</dbReference>
<proteinExistence type="predicted"/>
<keyword evidence="7" id="KW-0539">Nucleus</keyword>
<dbReference type="GO" id="GO:0080090">
    <property type="term" value="P:regulation of primary metabolic process"/>
    <property type="evidence" value="ECO:0007669"/>
    <property type="project" value="UniProtKB-ARBA"/>
</dbReference>
<dbReference type="Pfam" id="PF00249">
    <property type="entry name" value="Myb_DNA-binding"/>
    <property type="match status" value="2"/>
</dbReference>
<protein>
    <submittedName>
        <fullName evidence="11">Transcription factor MYB113</fullName>
    </submittedName>
</protein>
<evidence type="ECO:0000256" key="1">
    <source>
        <dbReference type="ARBA" id="ARBA00004123"/>
    </source>
</evidence>
<gene>
    <name evidence="11" type="ORF">SHERM_16919</name>
</gene>
<keyword evidence="4" id="KW-0238">DNA-binding</keyword>
<feature type="compositionally biased region" description="Basic and acidic residues" evidence="8">
    <location>
        <begin position="127"/>
        <end position="146"/>
    </location>
</feature>
<dbReference type="InterPro" id="IPR015495">
    <property type="entry name" value="Myb_TF_plants"/>
</dbReference>
<dbReference type="OrthoDB" id="2143914at2759"/>
<dbReference type="SUPFAM" id="SSF46689">
    <property type="entry name" value="Homeodomain-like"/>
    <property type="match status" value="1"/>
</dbReference>
<dbReference type="PANTHER" id="PTHR47999">
    <property type="entry name" value="TRANSCRIPTION FACTOR MYB8-RELATED-RELATED"/>
    <property type="match status" value="1"/>
</dbReference>
<evidence type="ECO:0000256" key="8">
    <source>
        <dbReference type="SAM" id="MobiDB-lite"/>
    </source>
</evidence>
<dbReference type="FunFam" id="1.10.10.60:FF:000218">
    <property type="entry name" value="Myb transcription factor"/>
    <property type="match status" value="1"/>
</dbReference>
<dbReference type="PANTHER" id="PTHR47999:SF24">
    <property type="entry name" value="TRANSCRIPTION FACTOR MYB90"/>
    <property type="match status" value="1"/>
</dbReference>
<dbReference type="InterPro" id="IPR001005">
    <property type="entry name" value="SANT/Myb"/>
</dbReference>
<evidence type="ECO:0000313" key="11">
    <source>
        <dbReference type="EMBL" id="CAA0817252.1"/>
    </source>
</evidence>
<dbReference type="InterPro" id="IPR009057">
    <property type="entry name" value="Homeodomain-like_sf"/>
</dbReference>
<feature type="domain" description="HTH myb-type" evidence="10">
    <location>
        <begin position="5"/>
        <end position="61"/>
    </location>
</feature>
<sequence>MEINRLGVRKGAWTKDEDVRLRKCIEEYGEGKWHLVPLRAGLKRCRKSCRMRWLNYLSPDIKRGVFTNDEVDLIVRLHKLLGNRWSLIAGRIPGRTANDVKNFWNSRMEKKSTVTRPRPMVPTSTHDGTEPSENHDNPENSRQVEEPDECMRWWNSLLRVTTENGNGDYSVMMMLDSV</sequence>
<keyword evidence="5" id="KW-0010">Activator</keyword>
<dbReference type="CDD" id="cd00167">
    <property type="entry name" value="SANT"/>
    <property type="match status" value="2"/>
</dbReference>
<feature type="domain" description="HTH myb-type" evidence="10">
    <location>
        <begin position="62"/>
        <end position="112"/>
    </location>
</feature>
<feature type="domain" description="Myb-like" evidence="9">
    <location>
        <begin position="58"/>
        <end position="108"/>
    </location>
</feature>
<organism evidence="11 12">
    <name type="scientific">Striga hermonthica</name>
    <name type="common">Purple witchweed</name>
    <name type="synonym">Buchnera hermonthica</name>
    <dbReference type="NCBI Taxonomy" id="68872"/>
    <lineage>
        <taxon>Eukaryota</taxon>
        <taxon>Viridiplantae</taxon>
        <taxon>Streptophyta</taxon>
        <taxon>Embryophyta</taxon>
        <taxon>Tracheophyta</taxon>
        <taxon>Spermatophyta</taxon>
        <taxon>Magnoliopsida</taxon>
        <taxon>eudicotyledons</taxon>
        <taxon>Gunneridae</taxon>
        <taxon>Pentapetalae</taxon>
        <taxon>asterids</taxon>
        <taxon>lamiids</taxon>
        <taxon>Lamiales</taxon>
        <taxon>Orobanchaceae</taxon>
        <taxon>Buchnereae</taxon>
        <taxon>Striga</taxon>
    </lineage>
</organism>
<evidence type="ECO:0000256" key="2">
    <source>
        <dbReference type="ARBA" id="ARBA00022737"/>
    </source>
</evidence>
<name>A0A9N7R6I6_STRHE</name>
<dbReference type="PROSITE" id="PS50090">
    <property type="entry name" value="MYB_LIKE"/>
    <property type="match status" value="2"/>
</dbReference>
<dbReference type="PROSITE" id="PS51294">
    <property type="entry name" value="HTH_MYB"/>
    <property type="match status" value="2"/>
</dbReference>
<reference evidence="11" key="1">
    <citation type="submission" date="2019-12" db="EMBL/GenBank/DDBJ databases">
        <authorList>
            <person name="Scholes J."/>
        </authorList>
    </citation>
    <scope>NUCLEOTIDE SEQUENCE</scope>
</reference>
<dbReference type="Proteomes" id="UP001153555">
    <property type="component" value="Unassembled WGS sequence"/>
</dbReference>
<dbReference type="GO" id="GO:0003677">
    <property type="term" value="F:DNA binding"/>
    <property type="evidence" value="ECO:0007669"/>
    <property type="project" value="UniProtKB-KW"/>
</dbReference>
<comment type="subcellular location">
    <subcellularLocation>
        <location evidence="1">Nucleus</location>
    </subcellularLocation>
</comment>
<evidence type="ECO:0000256" key="7">
    <source>
        <dbReference type="ARBA" id="ARBA00023242"/>
    </source>
</evidence>
<keyword evidence="2" id="KW-0677">Repeat</keyword>
<evidence type="ECO:0000259" key="9">
    <source>
        <dbReference type="PROSITE" id="PS50090"/>
    </source>
</evidence>